<accession>A0ABQ2HWL9</accession>
<comment type="similarity">
    <text evidence="1">Belongs to the ROK (NagC/XylR) family.</text>
</comment>
<evidence type="ECO:0000313" key="3">
    <source>
        <dbReference type="Proteomes" id="UP000632339"/>
    </source>
</evidence>
<dbReference type="InterPro" id="IPR043129">
    <property type="entry name" value="ATPase_NBD"/>
</dbReference>
<gene>
    <name evidence="2" type="primary">glcK</name>
    <name evidence="2" type="ORF">GCM10010967_24090</name>
</gene>
<organism evidence="2 3">
    <name type="scientific">Dyadobacter beijingensis</name>
    <dbReference type="NCBI Taxonomy" id="365489"/>
    <lineage>
        <taxon>Bacteria</taxon>
        <taxon>Pseudomonadati</taxon>
        <taxon>Bacteroidota</taxon>
        <taxon>Cytophagia</taxon>
        <taxon>Cytophagales</taxon>
        <taxon>Spirosomataceae</taxon>
        <taxon>Dyadobacter</taxon>
    </lineage>
</organism>
<keyword evidence="2" id="KW-0418">Kinase</keyword>
<proteinExistence type="inferred from homology"/>
<keyword evidence="2" id="KW-0808">Transferase</keyword>
<dbReference type="InterPro" id="IPR000600">
    <property type="entry name" value="ROK"/>
</dbReference>
<evidence type="ECO:0000313" key="2">
    <source>
        <dbReference type="EMBL" id="GGM90325.1"/>
    </source>
</evidence>
<reference evidence="3" key="1">
    <citation type="journal article" date="2019" name="Int. J. Syst. Evol. Microbiol.">
        <title>The Global Catalogue of Microorganisms (GCM) 10K type strain sequencing project: providing services to taxonomists for standard genome sequencing and annotation.</title>
        <authorList>
            <consortium name="The Broad Institute Genomics Platform"/>
            <consortium name="The Broad Institute Genome Sequencing Center for Infectious Disease"/>
            <person name="Wu L."/>
            <person name="Ma J."/>
        </authorList>
    </citation>
    <scope>NUCLEOTIDE SEQUENCE [LARGE SCALE GENOMIC DNA]</scope>
    <source>
        <strain evidence="3">CGMCC 1.6375</strain>
    </source>
</reference>
<name>A0ABQ2HWL9_9BACT</name>
<dbReference type="PANTHER" id="PTHR18964">
    <property type="entry name" value="ROK (REPRESSOR, ORF, KINASE) FAMILY"/>
    <property type="match status" value="1"/>
</dbReference>
<comment type="caution">
    <text evidence="2">The sequence shown here is derived from an EMBL/GenBank/DDBJ whole genome shotgun (WGS) entry which is preliminary data.</text>
</comment>
<keyword evidence="3" id="KW-1185">Reference proteome</keyword>
<dbReference type="GO" id="GO:0016301">
    <property type="term" value="F:kinase activity"/>
    <property type="evidence" value="ECO:0007669"/>
    <property type="project" value="UniProtKB-KW"/>
</dbReference>
<protein>
    <submittedName>
        <fullName evidence="2">Glucose kinase</fullName>
    </submittedName>
</protein>
<dbReference type="Pfam" id="PF00480">
    <property type="entry name" value="ROK"/>
    <property type="match status" value="1"/>
</dbReference>
<dbReference type="Gene3D" id="3.30.420.40">
    <property type="match status" value="2"/>
</dbReference>
<dbReference type="Proteomes" id="UP000632339">
    <property type="component" value="Unassembled WGS sequence"/>
</dbReference>
<dbReference type="EMBL" id="BMLI01000001">
    <property type="protein sequence ID" value="GGM90325.1"/>
    <property type="molecule type" value="Genomic_DNA"/>
</dbReference>
<dbReference type="PANTHER" id="PTHR18964:SF149">
    <property type="entry name" value="BIFUNCTIONAL UDP-N-ACETYLGLUCOSAMINE 2-EPIMERASE_N-ACETYLMANNOSAMINE KINASE"/>
    <property type="match status" value="1"/>
</dbReference>
<dbReference type="SUPFAM" id="SSF53067">
    <property type="entry name" value="Actin-like ATPase domain"/>
    <property type="match status" value="1"/>
</dbReference>
<sequence>MGLVDLQTGQVLRMQVFPTEKKSPIVFEELLHHHIEILKPAQPFGYELAGIGIGVSGFVFEDGTVDSTYGFLEFMEDYPLAAIIEKRHHAICRIDNDARLVALGEAVYGEGKGYNRVLMLTLGTGLGVGMVVGQKLDGTLPYAHMAGHMTITGHNVTCYCGKTGCLESLVSATGISKLAAMIHEHDPFCSLPLDCEEIFFAADRGDRAATGLVEEVVRYLRSGIGNYVNVFAPEIIVLGGGVANGLQRHLNKLYEPDLLSPFKAYKAKIAFSRLGEEAGVLGGALLFKP</sequence>
<evidence type="ECO:0000256" key="1">
    <source>
        <dbReference type="ARBA" id="ARBA00006479"/>
    </source>
</evidence>